<dbReference type="STRING" id="387631.Asulf_02113"/>
<dbReference type="RefSeq" id="WP_015591667.1">
    <property type="nucleotide sequence ID" value="NC_021169.1"/>
</dbReference>
<dbReference type="AlphaFoldDB" id="N0BN79"/>
<organism evidence="1 2">
    <name type="scientific">Archaeoglobus sulfaticallidus PM70-1</name>
    <dbReference type="NCBI Taxonomy" id="387631"/>
    <lineage>
        <taxon>Archaea</taxon>
        <taxon>Methanobacteriati</taxon>
        <taxon>Methanobacteriota</taxon>
        <taxon>Archaeoglobi</taxon>
        <taxon>Archaeoglobales</taxon>
        <taxon>Archaeoglobaceae</taxon>
        <taxon>Archaeoglobus</taxon>
    </lineage>
</organism>
<dbReference type="HOGENOM" id="CLU_2044764_0_0_2"/>
<evidence type="ECO:0000313" key="1">
    <source>
        <dbReference type="EMBL" id="AGK62071.1"/>
    </source>
</evidence>
<dbReference type="eggNOG" id="arCOG02617">
    <property type="taxonomic scope" value="Archaea"/>
</dbReference>
<dbReference type="KEGG" id="ast:Asulf_02113"/>
<sequence length="121" mass="13601">MVHYIGILLDDQRLEAIKGTGLENKLAYLFGGQVKQLIIEVPEEVSQKILAEFPNARIDSRSFLEDLPVAFRRALFQEVVNKKSLGADVVEAVFEKIDEIKELAAKESEYIPPPDIDTSDI</sequence>
<reference evidence="1 2" key="1">
    <citation type="journal article" date="2013" name="Genome Announc.">
        <title>Complete Genome Sequence of the Thermophilic and Facultatively Chemolithoautotrophic Sulfate Reducer Archaeoglobus sulfaticallidus Strain PM70-1T.</title>
        <authorList>
            <person name="Stokke R."/>
            <person name="Hocking W.P."/>
            <person name="Steinsbu B.O."/>
            <person name="Steen I.H."/>
        </authorList>
    </citation>
    <scope>NUCLEOTIDE SEQUENCE [LARGE SCALE GENOMIC DNA]</scope>
    <source>
        <strain evidence="1">PM70-1</strain>
    </source>
</reference>
<protein>
    <submittedName>
        <fullName evidence="1">Uncharacterized protein</fullName>
    </submittedName>
</protein>
<gene>
    <name evidence="1" type="ORF">Asulf_02113</name>
</gene>
<accession>N0BN79</accession>
<dbReference type="InterPro" id="IPR054230">
    <property type="entry name" value="DUF6955"/>
</dbReference>
<dbReference type="OrthoDB" id="25836at2157"/>
<dbReference type="Pfam" id="PF22271">
    <property type="entry name" value="DUF6955"/>
    <property type="match status" value="1"/>
</dbReference>
<name>N0BN79_9EURY</name>
<evidence type="ECO:0000313" key="2">
    <source>
        <dbReference type="Proteomes" id="UP000013307"/>
    </source>
</evidence>
<keyword evidence="2" id="KW-1185">Reference proteome</keyword>
<proteinExistence type="predicted"/>
<dbReference type="EMBL" id="CP005290">
    <property type="protein sequence ID" value="AGK62071.1"/>
    <property type="molecule type" value="Genomic_DNA"/>
</dbReference>
<dbReference type="Proteomes" id="UP000013307">
    <property type="component" value="Chromosome"/>
</dbReference>
<dbReference type="GeneID" id="15393747"/>